<evidence type="ECO:0000313" key="2">
    <source>
        <dbReference type="Proteomes" id="UP000008332"/>
    </source>
</evidence>
<dbReference type="STRING" id="338969.Rfer_4213"/>
<reference evidence="2" key="1">
    <citation type="submission" date="2006-02" db="EMBL/GenBank/DDBJ databases">
        <title>Complete sequence of chromosome of Rhodoferax ferrireducens DSM 15236.</title>
        <authorList>
            <person name="Copeland A."/>
            <person name="Lucas S."/>
            <person name="Lapidus A."/>
            <person name="Barry K."/>
            <person name="Detter J.C."/>
            <person name="Glavina del Rio T."/>
            <person name="Hammon N."/>
            <person name="Israni S."/>
            <person name="Pitluck S."/>
            <person name="Brettin T."/>
            <person name="Bruce D."/>
            <person name="Han C."/>
            <person name="Tapia R."/>
            <person name="Gilna P."/>
            <person name="Kiss H."/>
            <person name="Schmutz J."/>
            <person name="Larimer F."/>
            <person name="Land M."/>
            <person name="Kyrpides N."/>
            <person name="Ivanova N."/>
            <person name="Richardson P."/>
        </authorList>
    </citation>
    <scope>NUCLEOTIDE SEQUENCE [LARGE SCALE GENOMIC DNA]</scope>
    <source>
        <strain evidence="2">ATCC BAA-621 / DSM 15236 / T118</strain>
    </source>
</reference>
<proteinExistence type="predicted"/>
<organism evidence="1 2">
    <name type="scientific">Albidiferax ferrireducens (strain ATCC BAA-621 / DSM 15236 / T118)</name>
    <name type="common">Rhodoferax ferrireducens</name>
    <dbReference type="NCBI Taxonomy" id="338969"/>
    <lineage>
        <taxon>Bacteria</taxon>
        <taxon>Pseudomonadati</taxon>
        <taxon>Pseudomonadota</taxon>
        <taxon>Betaproteobacteria</taxon>
        <taxon>Burkholderiales</taxon>
        <taxon>Comamonadaceae</taxon>
        <taxon>Rhodoferax</taxon>
    </lineage>
</organism>
<dbReference type="KEGG" id="rfr:Rfer_4213"/>
<accession>Q21QQ3</accession>
<gene>
    <name evidence="1" type="ordered locus">Rfer_4213</name>
</gene>
<dbReference type="AlphaFoldDB" id="Q21QQ3"/>
<protein>
    <submittedName>
        <fullName evidence="1">Uncharacterized protein</fullName>
    </submittedName>
</protein>
<sequence>MNRYQQLSALAAKYSQQFFEQQRLCRRRAVALIEAYAAYLECPLADIEQVELDGNLSPTDKRVPIDGKLPLVVDRDGYWHFCWRIHFDAGASQFSAHEHVVFAIRIDEDLLSIREDGEFTVKVSDLASAEPFFKHLFEKSLVGFGKSHGERTARIGFIGE</sequence>
<keyword evidence="2" id="KW-1185">Reference proteome</keyword>
<dbReference type="HOGENOM" id="CLU_1650787_0_0_4"/>
<evidence type="ECO:0000313" key="1">
    <source>
        <dbReference type="EMBL" id="ABD71900.1"/>
    </source>
</evidence>
<dbReference type="Proteomes" id="UP000008332">
    <property type="component" value="Chromosome"/>
</dbReference>
<name>Q21QQ3_ALBFT</name>
<dbReference type="EMBL" id="CP000267">
    <property type="protein sequence ID" value="ABD71900.1"/>
    <property type="molecule type" value="Genomic_DNA"/>
</dbReference>
<dbReference type="RefSeq" id="WP_011466458.1">
    <property type="nucleotide sequence ID" value="NC_007908.1"/>
</dbReference>